<feature type="region of interest" description="Disordered" evidence="1">
    <location>
        <begin position="1"/>
        <end position="28"/>
    </location>
</feature>
<sequence>MKGTAHRFELRKNKYTQEDQSAKSKENIPNVIDNPRKEAIPVNNLKIDFDVIEHPSFSCFADCEMVSKALAFLNIL</sequence>
<proteinExistence type="predicted"/>
<name>A0A6M0SXP0_CLOBO</name>
<reference evidence="2 3" key="1">
    <citation type="submission" date="2019-02" db="EMBL/GenBank/DDBJ databases">
        <title>Genome sequencing of Clostridium botulinum clinical isolates.</title>
        <authorList>
            <person name="Brunt J."/>
            <person name="Van Vliet A.H.M."/>
            <person name="Stringer S.C."/>
            <person name="Grant K.A."/>
            <person name="Carter A.C."/>
            <person name="Peck M.W."/>
        </authorList>
    </citation>
    <scope>NUCLEOTIDE SEQUENCE [LARGE SCALE GENOMIC DNA]</scope>
    <source>
        <strain evidence="2 3">R1125/03</strain>
    </source>
</reference>
<gene>
    <name evidence="2" type="ORF">EXM42_06450</name>
</gene>
<evidence type="ECO:0000256" key="1">
    <source>
        <dbReference type="SAM" id="MobiDB-lite"/>
    </source>
</evidence>
<dbReference type="Proteomes" id="UP000473089">
    <property type="component" value="Unassembled WGS sequence"/>
</dbReference>
<dbReference type="EMBL" id="SGJP01000011">
    <property type="protein sequence ID" value="NFA60044.1"/>
    <property type="molecule type" value="Genomic_DNA"/>
</dbReference>
<dbReference type="AlphaFoldDB" id="A0A6M0SXP0"/>
<organism evidence="2 3">
    <name type="scientific">Clostridium botulinum</name>
    <dbReference type="NCBI Taxonomy" id="1491"/>
    <lineage>
        <taxon>Bacteria</taxon>
        <taxon>Bacillati</taxon>
        <taxon>Bacillota</taxon>
        <taxon>Clostridia</taxon>
        <taxon>Eubacteriales</taxon>
        <taxon>Clostridiaceae</taxon>
        <taxon>Clostridium</taxon>
    </lineage>
</organism>
<accession>A0A6M0SXP0</accession>
<comment type="caution">
    <text evidence="2">The sequence shown here is derived from an EMBL/GenBank/DDBJ whole genome shotgun (WGS) entry which is preliminary data.</text>
</comment>
<protein>
    <submittedName>
        <fullName evidence="2">Uncharacterized protein</fullName>
    </submittedName>
</protein>
<feature type="compositionally biased region" description="Basic and acidic residues" evidence="1">
    <location>
        <begin position="1"/>
        <end position="26"/>
    </location>
</feature>
<evidence type="ECO:0000313" key="3">
    <source>
        <dbReference type="Proteomes" id="UP000473089"/>
    </source>
</evidence>
<evidence type="ECO:0000313" key="2">
    <source>
        <dbReference type="EMBL" id="NFA60044.1"/>
    </source>
</evidence>